<dbReference type="Proteomes" id="UP001549321">
    <property type="component" value="Unassembled WGS sequence"/>
</dbReference>
<keyword evidence="2" id="KW-0732">Signal</keyword>
<protein>
    <submittedName>
        <fullName evidence="3">Peptide methionine sulfoxide reductase MsrB</fullName>
    </submittedName>
</protein>
<feature type="region of interest" description="Disordered" evidence="1">
    <location>
        <begin position="75"/>
        <end position="97"/>
    </location>
</feature>
<keyword evidence="4" id="KW-1185">Reference proteome</keyword>
<dbReference type="EMBL" id="JBEPSM010000005">
    <property type="protein sequence ID" value="MET4636624.1"/>
    <property type="molecule type" value="Genomic_DNA"/>
</dbReference>
<feature type="chain" id="PRO_5045178484" evidence="2">
    <location>
        <begin position="28"/>
        <end position="250"/>
    </location>
</feature>
<evidence type="ECO:0000313" key="4">
    <source>
        <dbReference type="Proteomes" id="UP001549321"/>
    </source>
</evidence>
<proteinExistence type="predicted"/>
<dbReference type="RefSeq" id="WP_354554329.1">
    <property type="nucleotide sequence ID" value="NZ_JBEPSM010000005.1"/>
</dbReference>
<accession>A0ABV2R5R3</accession>
<evidence type="ECO:0000256" key="2">
    <source>
        <dbReference type="SAM" id="SignalP"/>
    </source>
</evidence>
<evidence type="ECO:0000313" key="3">
    <source>
        <dbReference type="EMBL" id="MET4636624.1"/>
    </source>
</evidence>
<feature type="signal peptide" evidence="2">
    <location>
        <begin position="1"/>
        <end position="27"/>
    </location>
</feature>
<gene>
    <name evidence="3" type="ORF">ABIE08_004587</name>
</gene>
<comment type="caution">
    <text evidence="3">The sequence shown here is derived from an EMBL/GenBank/DDBJ whole genome shotgun (WGS) entry which is preliminary data.</text>
</comment>
<reference evidence="3 4" key="1">
    <citation type="submission" date="2024-06" db="EMBL/GenBank/DDBJ databases">
        <title>Sorghum-associated microbial communities from plants grown in Nebraska, USA.</title>
        <authorList>
            <person name="Schachtman D."/>
        </authorList>
    </citation>
    <scope>NUCLEOTIDE SEQUENCE [LARGE SCALE GENOMIC DNA]</scope>
    <source>
        <strain evidence="3 4">3207</strain>
    </source>
</reference>
<evidence type="ECO:0000256" key="1">
    <source>
        <dbReference type="SAM" id="MobiDB-lite"/>
    </source>
</evidence>
<organism evidence="3 4">
    <name type="scientific">Kaistia defluvii</name>
    <dbReference type="NCBI Taxonomy" id="410841"/>
    <lineage>
        <taxon>Bacteria</taxon>
        <taxon>Pseudomonadati</taxon>
        <taxon>Pseudomonadota</taxon>
        <taxon>Alphaproteobacteria</taxon>
        <taxon>Hyphomicrobiales</taxon>
        <taxon>Kaistiaceae</taxon>
        <taxon>Kaistia</taxon>
    </lineage>
</organism>
<sequence>MKMRSTLILVGASLSLGLFAATLPASAATKSAAMQSCSDDWAKMKADDKVPAGQTWPKFWSQCSKDYAAAHPDDSDAATAAKAPAAPEPKAAAKSTAKAATGKAAAEAKPAAAKSAAMASCSDDWAKMKAANKVPAGQTWPKFWSQCSKDYAAANPDATAPAKPGKAKAAATDEELGMALPDPDAAAKLDATKTTAGKKPMTPGQQAAVVRIRACGAEWQEKKKAGTLPQGAKWPQYWSDCNKRLKAKGQ</sequence>
<feature type="compositionally biased region" description="Low complexity" evidence="1">
    <location>
        <begin position="77"/>
        <end position="97"/>
    </location>
</feature>
<name>A0ABV2R5R3_9HYPH</name>